<feature type="domain" description="DAC" evidence="6">
    <location>
        <begin position="130"/>
        <end position="288"/>
    </location>
</feature>
<comment type="caution">
    <text evidence="7">The sequence shown here is derived from an EMBL/GenBank/DDBJ whole genome shotgun (WGS) entry which is preliminary data.</text>
</comment>
<gene>
    <name evidence="7" type="ORF">ASZ90_006578</name>
</gene>
<dbReference type="SUPFAM" id="SSF143597">
    <property type="entry name" value="YojJ-like"/>
    <property type="match status" value="1"/>
</dbReference>
<dbReference type="EMBL" id="LNQE01000895">
    <property type="protein sequence ID" value="KUG23621.1"/>
    <property type="molecule type" value="Genomic_DNA"/>
</dbReference>
<dbReference type="HAMAP" id="MF_00840">
    <property type="entry name" value="DacZ"/>
    <property type="match status" value="1"/>
</dbReference>
<evidence type="ECO:0000256" key="1">
    <source>
        <dbReference type="ARBA" id="ARBA00000877"/>
    </source>
</evidence>
<name>A0A0W8FRT3_9ZZZZ</name>
<evidence type="ECO:0000256" key="4">
    <source>
        <dbReference type="ARBA" id="ARBA00022741"/>
    </source>
</evidence>
<dbReference type="Pfam" id="PF02457">
    <property type="entry name" value="DAC"/>
    <property type="match status" value="1"/>
</dbReference>
<accession>A0A0W8FRT3</accession>
<dbReference type="InterPro" id="IPR014499">
    <property type="entry name" value="DAC_DacZ"/>
</dbReference>
<dbReference type="GO" id="GO:0106408">
    <property type="term" value="F:diadenylate cyclase activity"/>
    <property type="evidence" value="ECO:0007669"/>
    <property type="project" value="UniProtKB-EC"/>
</dbReference>
<proteinExistence type="inferred from homology"/>
<dbReference type="InterPro" id="IPR036888">
    <property type="entry name" value="DNA_integrity_DisA_N_sf"/>
</dbReference>
<dbReference type="AlphaFoldDB" id="A0A0W8FRT3"/>
<dbReference type="InterPro" id="IPR048544">
    <property type="entry name" value="DacZ_P"/>
</dbReference>
<dbReference type="PANTHER" id="PTHR34185">
    <property type="entry name" value="DIADENYLATE CYCLASE"/>
    <property type="match status" value="1"/>
</dbReference>
<dbReference type="Pfam" id="PF21755">
    <property type="entry name" value="DacZ_P"/>
    <property type="match status" value="1"/>
</dbReference>
<sequence>MKSINKTMIEHAVKIAHEIKANALLVCVDVISDSSLLIMDEIKKDISFIVVSREDEMISDELKKNALLLLIPNVNLTRVGKVKIAIAKGIVLGILKRGDKVVCLSGVPRFGYADSIFVIDVGKEFEILTSGFINDVLENVRPEVFNAVINIALELAAQGRENRKVGTIFVLGDDEKVMQLSRQMIINPFSGYSDEQLNILNPELEETIKELSAIDGAFIIKENGVLVTAGRHLSAALDSKDFPPGLGSRHIAAAGITSVTKAVAIVISESSGNVTVFKNGKLFVTIEKPVE</sequence>
<dbReference type="PANTHER" id="PTHR34185:SF1">
    <property type="entry name" value="DIADENYLATE CYCLASE"/>
    <property type="match status" value="1"/>
</dbReference>
<dbReference type="InterPro" id="IPR003390">
    <property type="entry name" value="DNA_integrity_scan_DisA_N"/>
</dbReference>
<dbReference type="PIRSF" id="PIRSF019073">
    <property type="entry name" value="UCP019073"/>
    <property type="match status" value="1"/>
</dbReference>
<evidence type="ECO:0000256" key="3">
    <source>
        <dbReference type="ARBA" id="ARBA00022695"/>
    </source>
</evidence>
<keyword evidence="5" id="KW-0067">ATP-binding</keyword>
<dbReference type="PROSITE" id="PS51794">
    <property type="entry name" value="DAC"/>
    <property type="match status" value="1"/>
</dbReference>
<keyword evidence="2" id="KW-0808">Transferase</keyword>
<evidence type="ECO:0000256" key="2">
    <source>
        <dbReference type="ARBA" id="ARBA00022679"/>
    </source>
</evidence>
<dbReference type="GO" id="GO:0005524">
    <property type="term" value="F:ATP binding"/>
    <property type="evidence" value="ECO:0007669"/>
    <property type="project" value="UniProtKB-KW"/>
</dbReference>
<evidence type="ECO:0000313" key="7">
    <source>
        <dbReference type="EMBL" id="KUG23621.1"/>
    </source>
</evidence>
<keyword evidence="3" id="KW-0548">Nucleotidyltransferase</keyword>
<comment type="catalytic activity">
    <reaction evidence="1">
        <text>2 ATP = 3',3'-c-di-AMP + 2 diphosphate</text>
        <dbReference type="Rhea" id="RHEA:35655"/>
        <dbReference type="ChEBI" id="CHEBI:30616"/>
        <dbReference type="ChEBI" id="CHEBI:33019"/>
        <dbReference type="ChEBI" id="CHEBI:71500"/>
        <dbReference type="EC" id="2.7.7.85"/>
    </reaction>
</comment>
<reference evidence="7" key="1">
    <citation type="journal article" date="2015" name="Proc. Natl. Acad. Sci. U.S.A.">
        <title>Networks of energetic and metabolic interactions define dynamics in microbial communities.</title>
        <authorList>
            <person name="Embree M."/>
            <person name="Liu J.K."/>
            <person name="Al-Bassam M.M."/>
            <person name="Zengler K."/>
        </authorList>
    </citation>
    <scope>NUCLEOTIDE SEQUENCE</scope>
</reference>
<keyword evidence="4" id="KW-0547">Nucleotide-binding</keyword>
<protein>
    <recommendedName>
        <fullName evidence="6">DAC domain-containing protein</fullName>
    </recommendedName>
</protein>
<dbReference type="Gene3D" id="3.40.1700.10">
    <property type="entry name" value="DNA integrity scanning protein, DisA, N-terminal domain"/>
    <property type="match status" value="1"/>
</dbReference>
<dbReference type="InterPro" id="IPR050338">
    <property type="entry name" value="DisA"/>
</dbReference>
<dbReference type="GO" id="GO:0004016">
    <property type="term" value="F:adenylate cyclase activity"/>
    <property type="evidence" value="ECO:0007669"/>
    <property type="project" value="TreeGrafter"/>
</dbReference>
<organism evidence="7">
    <name type="scientific">hydrocarbon metagenome</name>
    <dbReference type="NCBI Taxonomy" id="938273"/>
    <lineage>
        <taxon>unclassified sequences</taxon>
        <taxon>metagenomes</taxon>
        <taxon>ecological metagenomes</taxon>
    </lineage>
</organism>
<evidence type="ECO:0000256" key="5">
    <source>
        <dbReference type="ARBA" id="ARBA00022840"/>
    </source>
</evidence>
<evidence type="ECO:0000259" key="6">
    <source>
        <dbReference type="PROSITE" id="PS51794"/>
    </source>
</evidence>